<dbReference type="GO" id="GO:0016787">
    <property type="term" value="F:hydrolase activity"/>
    <property type="evidence" value="ECO:0007669"/>
    <property type="project" value="InterPro"/>
</dbReference>
<feature type="chain" id="PRO_5021700792" description="3-keto-alpha-glucoside-1,2-lyase/3-keto-2-hydroxy-glucal hydratase domain-containing protein" evidence="2">
    <location>
        <begin position="27"/>
        <end position="330"/>
    </location>
</feature>
<proteinExistence type="predicted"/>
<reference evidence="4 5" key="1">
    <citation type="submission" date="2019-02" db="EMBL/GenBank/DDBJ databases">
        <title>Deep-cultivation of Planctomycetes and their phenomic and genomic characterization uncovers novel biology.</title>
        <authorList>
            <person name="Wiegand S."/>
            <person name="Jogler M."/>
            <person name="Boedeker C."/>
            <person name="Pinto D."/>
            <person name="Vollmers J."/>
            <person name="Rivas-Marin E."/>
            <person name="Kohn T."/>
            <person name="Peeters S.H."/>
            <person name="Heuer A."/>
            <person name="Rast P."/>
            <person name="Oberbeckmann S."/>
            <person name="Bunk B."/>
            <person name="Jeske O."/>
            <person name="Meyerdierks A."/>
            <person name="Storesund J.E."/>
            <person name="Kallscheuer N."/>
            <person name="Luecker S."/>
            <person name="Lage O.M."/>
            <person name="Pohl T."/>
            <person name="Merkel B.J."/>
            <person name="Hornburger P."/>
            <person name="Mueller R.-W."/>
            <person name="Bruemmer F."/>
            <person name="Labrenz M."/>
            <person name="Spormann A.M."/>
            <person name="Op den Camp H."/>
            <person name="Overmann J."/>
            <person name="Amann R."/>
            <person name="Jetten M.S.M."/>
            <person name="Mascher T."/>
            <person name="Medema M.H."/>
            <person name="Devos D.P."/>
            <person name="Kaster A.-K."/>
            <person name="Ovreas L."/>
            <person name="Rohde M."/>
            <person name="Galperin M.Y."/>
            <person name="Jogler C."/>
        </authorList>
    </citation>
    <scope>NUCLEOTIDE SEQUENCE [LARGE SCALE GENOMIC DNA]</scope>
    <source>
        <strain evidence="4 5">Mal4</strain>
    </source>
</reference>
<evidence type="ECO:0000256" key="2">
    <source>
        <dbReference type="SAM" id="SignalP"/>
    </source>
</evidence>
<evidence type="ECO:0000256" key="1">
    <source>
        <dbReference type="SAM" id="MobiDB-lite"/>
    </source>
</evidence>
<dbReference type="AlphaFoldDB" id="A0A517Z9W9"/>
<name>A0A517Z9W9_9PLAN</name>
<protein>
    <recommendedName>
        <fullName evidence="3">3-keto-alpha-glucoside-1,2-lyase/3-keto-2-hydroxy-glucal hydratase domain-containing protein</fullName>
    </recommendedName>
</protein>
<dbReference type="RefSeq" id="WP_197443561.1">
    <property type="nucleotide sequence ID" value="NZ_CP036275.1"/>
</dbReference>
<dbReference type="Pfam" id="PF06439">
    <property type="entry name" value="3keto-disac_hyd"/>
    <property type="match status" value="1"/>
</dbReference>
<gene>
    <name evidence="4" type="ORF">Mal4_36120</name>
</gene>
<feature type="signal peptide" evidence="2">
    <location>
        <begin position="1"/>
        <end position="26"/>
    </location>
</feature>
<dbReference type="InterPro" id="IPR010496">
    <property type="entry name" value="AL/BT2_dom"/>
</dbReference>
<feature type="region of interest" description="Disordered" evidence="1">
    <location>
        <begin position="289"/>
        <end position="330"/>
    </location>
</feature>
<dbReference type="Gene3D" id="2.60.120.560">
    <property type="entry name" value="Exo-inulinase, domain 1"/>
    <property type="match status" value="1"/>
</dbReference>
<evidence type="ECO:0000259" key="3">
    <source>
        <dbReference type="Pfam" id="PF06439"/>
    </source>
</evidence>
<organism evidence="4 5">
    <name type="scientific">Maioricimonas rarisocia</name>
    <dbReference type="NCBI Taxonomy" id="2528026"/>
    <lineage>
        <taxon>Bacteria</taxon>
        <taxon>Pseudomonadati</taxon>
        <taxon>Planctomycetota</taxon>
        <taxon>Planctomycetia</taxon>
        <taxon>Planctomycetales</taxon>
        <taxon>Planctomycetaceae</taxon>
        <taxon>Maioricimonas</taxon>
    </lineage>
</organism>
<dbReference type="KEGG" id="mri:Mal4_36120"/>
<feature type="compositionally biased region" description="Basic residues" evidence="1">
    <location>
        <begin position="320"/>
        <end position="330"/>
    </location>
</feature>
<dbReference type="EMBL" id="CP036275">
    <property type="protein sequence ID" value="QDU39273.1"/>
    <property type="molecule type" value="Genomic_DNA"/>
</dbReference>
<accession>A0A517Z9W9</accession>
<dbReference type="Proteomes" id="UP000320496">
    <property type="component" value="Chromosome"/>
</dbReference>
<keyword evidence="5" id="KW-1185">Reference proteome</keyword>
<evidence type="ECO:0000313" key="4">
    <source>
        <dbReference type="EMBL" id="QDU39273.1"/>
    </source>
</evidence>
<evidence type="ECO:0000313" key="5">
    <source>
        <dbReference type="Proteomes" id="UP000320496"/>
    </source>
</evidence>
<feature type="domain" description="3-keto-alpha-glucoside-1,2-lyase/3-keto-2-hydroxy-glucal hydratase" evidence="3">
    <location>
        <begin position="55"/>
        <end position="232"/>
    </location>
</feature>
<keyword evidence="2" id="KW-0732">Signal</keyword>
<sequence length="330" mass="36576" precursor="true">MHRLALRLPVVAAVTSALMLCTQGGADDAAPMVHETRKAVTTTGDVADSDAVTNLLPGTTFPKETWDFYSGKRDSQLEGTWRVETGGNDPAPVLVCTGQPYGYIRTRAEFSNFQFGLQWRYPEDDNGNSGILIYTSGDNKIWPTAFQVQLHQPAAGSVFPSGAAKSDNELRNELGDPAKDWNECVVTSINGRISVVINGKKVGEVTGCDPRRGSIALQSEGSEIHFRQIWLRSFDEPRTMGHLQNDRERPFRHFALSPRSESPIDCLVTDRRQAELRELLNVVYGNALATDPRHGNRRHRSGRAVVEQPPHVVPGPVRSAGRRRNRHMVD</sequence>